<dbReference type="PANTHER" id="PTHR21324">
    <property type="entry name" value="FASTING-INDUCIBLE INTEGRAL MEMBRANE PROTEIN TM6P1-RELATED"/>
    <property type="match status" value="1"/>
</dbReference>
<keyword evidence="2 6" id="KW-0812">Transmembrane</keyword>
<accession>A0AA48L8P4</accession>
<reference evidence="8" key="1">
    <citation type="journal article" date="2023" name="BMC Genomics">
        <title>Chromosome-level genome assemblies of Cutaneotrichosporon spp. (Trichosporonales, Basidiomycota) reveal imbalanced evolution between nucleotide sequences and chromosome synteny.</title>
        <authorList>
            <person name="Kobayashi Y."/>
            <person name="Kayamori A."/>
            <person name="Aoki K."/>
            <person name="Shiwa Y."/>
            <person name="Matsutani M."/>
            <person name="Fujita N."/>
            <person name="Sugita T."/>
            <person name="Iwasaki W."/>
            <person name="Tanaka N."/>
            <person name="Takashima M."/>
        </authorList>
    </citation>
    <scope>NUCLEOTIDE SEQUENCE</scope>
    <source>
        <strain evidence="8">HIS019</strain>
    </source>
</reference>
<dbReference type="GeneID" id="85497796"/>
<dbReference type="GO" id="GO:0012505">
    <property type="term" value="C:endomembrane system"/>
    <property type="evidence" value="ECO:0007669"/>
    <property type="project" value="UniProtKB-SubCell"/>
</dbReference>
<evidence type="ECO:0000313" key="9">
    <source>
        <dbReference type="Proteomes" id="UP001233271"/>
    </source>
</evidence>
<dbReference type="Proteomes" id="UP001233271">
    <property type="component" value="Chromosome 6"/>
</dbReference>
<proteinExistence type="predicted"/>
<dbReference type="RefSeq" id="XP_060459191.1">
    <property type="nucleotide sequence ID" value="XM_060602837.1"/>
</dbReference>
<feature type="transmembrane region" description="Helical" evidence="6">
    <location>
        <begin position="258"/>
        <end position="277"/>
    </location>
</feature>
<gene>
    <name evidence="8" type="ORF">CcaverHIS019_0603850</name>
</gene>
<dbReference type="Pfam" id="PF10277">
    <property type="entry name" value="Frag1"/>
    <property type="match status" value="1"/>
</dbReference>
<protein>
    <recommendedName>
        <fullName evidence="7">CWH43-like N-terminal domain-containing protein</fullName>
    </recommendedName>
</protein>
<keyword evidence="4 6" id="KW-0472">Membrane</keyword>
<sequence>MSSTTPSTARTDFTNHDDMDEYPNRPALEAARKPKLPYILDTRRLGSRIFFGPYVYFPLIAGLTWLGGLLALIGLWAAAGKPRYRPTQGSIVFVSHVAGVHRTLFICITFWWATLIAERWLRHTNRLPADMRLRERILGYCAIGSAIVAGLGLILLAVFDCYDYSRLHWSMTCIFIFFTALSASCQTGEVWSLYKDHPNRMSLLRSSIFKLIVVLSAVLGAIAFAILYGVCRGKSLARGSHSANTCNNVTSGAAAMEWTIAFIVVFYYLSLVGDLWGSGKSSPRYLRRVAQWEAKRAGLDRWNTRAEELKEQAIARNRGEEVVVQTVPTTVAASAV</sequence>
<dbReference type="EMBL" id="AP028217">
    <property type="protein sequence ID" value="BEI93926.1"/>
    <property type="molecule type" value="Genomic_DNA"/>
</dbReference>
<keyword evidence="9" id="KW-1185">Reference proteome</keyword>
<evidence type="ECO:0000256" key="2">
    <source>
        <dbReference type="ARBA" id="ARBA00022692"/>
    </source>
</evidence>
<organism evidence="8 9">
    <name type="scientific">Cutaneotrichosporon cavernicola</name>
    <dbReference type="NCBI Taxonomy" id="279322"/>
    <lineage>
        <taxon>Eukaryota</taxon>
        <taxon>Fungi</taxon>
        <taxon>Dikarya</taxon>
        <taxon>Basidiomycota</taxon>
        <taxon>Agaricomycotina</taxon>
        <taxon>Tremellomycetes</taxon>
        <taxon>Trichosporonales</taxon>
        <taxon>Trichosporonaceae</taxon>
        <taxon>Cutaneotrichosporon</taxon>
    </lineage>
</organism>
<evidence type="ECO:0000256" key="1">
    <source>
        <dbReference type="ARBA" id="ARBA00004127"/>
    </source>
</evidence>
<feature type="transmembrane region" description="Helical" evidence="6">
    <location>
        <begin position="91"/>
        <end position="116"/>
    </location>
</feature>
<dbReference type="PANTHER" id="PTHR21324:SF2">
    <property type="entry name" value="EG:22E5.9 PROTEIN"/>
    <property type="match status" value="1"/>
</dbReference>
<feature type="transmembrane region" description="Helical" evidence="6">
    <location>
        <begin position="137"/>
        <end position="157"/>
    </location>
</feature>
<feature type="compositionally biased region" description="Polar residues" evidence="5">
    <location>
        <begin position="1"/>
        <end position="12"/>
    </location>
</feature>
<comment type="subcellular location">
    <subcellularLocation>
        <location evidence="1">Endomembrane system</location>
        <topology evidence="1">Multi-pass membrane protein</topology>
    </subcellularLocation>
</comment>
<dbReference type="KEGG" id="ccac:CcaHIS019_0603850"/>
<evidence type="ECO:0000256" key="6">
    <source>
        <dbReference type="SAM" id="Phobius"/>
    </source>
</evidence>
<evidence type="ECO:0000259" key="7">
    <source>
        <dbReference type="Pfam" id="PF10277"/>
    </source>
</evidence>
<feature type="transmembrane region" description="Helical" evidence="6">
    <location>
        <begin position="208"/>
        <end position="230"/>
    </location>
</feature>
<name>A0AA48L8P4_9TREE</name>
<feature type="transmembrane region" description="Helical" evidence="6">
    <location>
        <begin position="169"/>
        <end position="187"/>
    </location>
</feature>
<evidence type="ECO:0000313" key="8">
    <source>
        <dbReference type="EMBL" id="BEI93926.1"/>
    </source>
</evidence>
<evidence type="ECO:0000256" key="5">
    <source>
        <dbReference type="SAM" id="MobiDB-lite"/>
    </source>
</evidence>
<feature type="domain" description="CWH43-like N-terminal" evidence="7">
    <location>
        <begin position="54"/>
        <end position="277"/>
    </location>
</feature>
<keyword evidence="3 6" id="KW-1133">Transmembrane helix</keyword>
<dbReference type="InterPro" id="IPR019402">
    <property type="entry name" value="CWH43_N"/>
</dbReference>
<dbReference type="AlphaFoldDB" id="A0AA48L8P4"/>
<evidence type="ECO:0000256" key="4">
    <source>
        <dbReference type="ARBA" id="ARBA00023136"/>
    </source>
</evidence>
<dbReference type="InterPro" id="IPR050911">
    <property type="entry name" value="DRAM/TMEM150_Autophagy_Mod"/>
</dbReference>
<feature type="region of interest" description="Disordered" evidence="5">
    <location>
        <begin position="1"/>
        <end position="24"/>
    </location>
</feature>
<dbReference type="GO" id="GO:0005886">
    <property type="term" value="C:plasma membrane"/>
    <property type="evidence" value="ECO:0007669"/>
    <property type="project" value="TreeGrafter"/>
</dbReference>
<evidence type="ECO:0000256" key="3">
    <source>
        <dbReference type="ARBA" id="ARBA00022989"/>
    </source>
</evidence>
<feature type="transmembrane region" description="Helical" evidence="6">
    <location>
        <begin position="54"/>
        <end position="79"/>
    </location>
</feature>